<comment type="subcellular location">
    <subcellularLocation>
        <location evidence="1">Secreted</location>
    </subcellularLocation>
</comment>
<gene>
    <name evidence="7" type="ORF">ODALV1_LOCUS267</name>
</gene>
<dbReference type="PANTHER" id="PTHR13234">
    <property type="entry name" value="GAMMA-INTERFERON INDUCIBLE LYSOSOMAL THIOL REDUCTASE GILT"/>
    <property type="match status" value="1"/>
</dbReference>
<name>A0ABP1PJX0_9HEXA</name>
<comment type="caution">
    <text evidence="7">The sequence shown here is derived from an EMBL/GenBank/DDBJ whole genome shotgun (WGS) entry which is preliminary data.</text>
</comment>
<keyword evidence="3" id="KW-0964">Secreted</keyword>
<evidence type="ECO:0000313" key="8">
    <source>
        <dbReference type="Proteomes" id="UP001642540"/>
    </source>
</evidence>
<keyword evidence="5" id="KW-0325">Glycoprotein</keyword>
<evidence type="ECO:0000313" key="7">
    <source>
        <dbReference type="EMBL" id="CAL8068428.1"/>
    </source>
</evidence>
<feature type="transmembrane region" description="Helical" evidence="6">
    <location>
        <begin position="524"/>
        <end position="545"/>
    </location>
</feature>
<feature type="transmembrane region" description="Helical" evidence="6">
    <location>
        <begin position="488"/>
        <end position="512"/>
    </location>
</feature>
<evidence type="ECO:0000256" key="3">
    <source>
        <dbReference type="ARBA" id="ARBA00022525"/>
    </source>
</evidence>
<keyword evidence="8" id="KW-1185">Reference proteome</keyword>
<proteinExistence type="inferred from homology"/>
<dbReference type="Pfam" id="PF03227">
    <property type="entry name" value="GILT"/>
    <property type="match status" value="2"/>
</dbReference>
<evidence type="ECO:0000256" key="1">
    <source>
        <dbReference type="ARBA" id="ARBA00004613"/>
    </source>
</evidence>
<evidence type="ECO:0000256" key="4">
    <source>
        <dbReference type="ARBA" id="ARBA00022729"/>
    </source>
</evidence>
<dbReference type="Proteomes" id="UP001642540">
    <property type="component" value="Unassembled WGS sequence"/>
</dbReference>
<protein>
    <recommendedName>
        <fullName evidence="9">Gamma-interferon-inducible lysosomal thiol reductase</fullName>
    </recommendedName>
</protein>
<keyword evidence="4" id="KW-0732">Signal</keyword>
<evidence type="ECO:0000256" key="5">
    <source>
        <dbReference type="ARBA" id="ARBA00023180"/>
    </source>
</evidence>
<evidence type="ECO:0008006" key="9">
    <source>
        <dbReference type="Google" id="ProtNLM"/>
    </source>
</evidence>
<evidence type="ECO:0000256" key="6">
    <source>
        <dbReference type="SAM" id="Phobius"/>
    </source>
</evidence>
<keyword evidence="6" id="KW-1133">Transmembrane helix</keyword>
<keyword evidence="6" id="KW-0472">Membrane</keyword>
<evidence type="ECO:0000256" key="2">
    <source>
        <dbReference type="ARBA" id="ARBA00005679"/>
    </source>
</evidence>
<comment type="similarity">
    <text evidence="2">Belongs to the GILT family.</text>
</comment>
<organism evidence="7 8">
    <name type="scientific">Orchesella dallaii</name>
    <dbReference type="NCBI Taxonomy" id="48710"/>
    <lineage>
        <taxon>Eukaryota</taxon>
        <taxon>Metazoa</taxon>
        <taxon>Ecdysozoa</taxon>
        <taxon>Arthropoda</taxon>
        <taxon>Hexapoda</taxon>
        <taxon>Collembola</taxon>
        <taxon>Entomobryomorpha</taxon>
        <taxon>Entomobryoidea</taxon>
        <taxon>Orchesellidae</taxon>
        <taxon>Orchesellinae</taxon>
        <taxon>Orchesella</taxon>
    </lineage>
</organism>
<sequence length="992" mass="112963">MVMHYEALCLHSRGFFIKQLYPLIMSLGGVHNGWLDVEMRPYGKALTEWNNGSFAITCQHGPHECELGKMHACANHQLSHDQALAYINCTMKDPKGILECGKEVAGDEFEKVKACGESWEGKVLMVANGITVHNLEPPLLEVPRVTLYGQFSPHQYPAIKSDWMVLLCNKWSLMGVPLPPQCDAHIAVYTDTDYSHYHGSFLEKNVAITTKTNSELIDLSPFYLNVFRAQKYQTVCTVQLISQDNLEEMVDLPIGHSSDEDSDFRTVHPNYVVILSKIHAIPLYFRISENMLSSIFLVLAIDEEDASISGVYINCFSCEKAPSFSQVLGNITGRKTIETFISLINLRHVPVSKHKLDEIWWGMHSSWNNLGVLLSDALIWGQRVAPPGSLKRLCSAMEIQHETEDRCLLNVILDRNNCTSQWCKNVLQRSFVFIAAIFLNSNLQKEVYMTPFGAQFDSLKFSLILGEEENQKGYSWKGLVSPFKGLTWLAILFIGFGLALFLDWFVIIEVFLEKGCSAIKSLRGGAICNIILGWLFCSFLIRNFYTSQMYSHLTKLPPPKNLPKSIKELLDNKTVLILSENSLASHLAQHIKFINEFRNISSYKLDPDFSSFRRIQVIKTRQQVSQFFKEVFNFKQIPCEALLDRRKLLQKNRTGKNCKTSGRFAFLSYSIGIRKEYSSRFLIPVLELFGNRQIYQSMNDLTFMSKPMMWFCRQKLFFWKQVQSQIGSLVDSGIYNWLRLNYDVRQQAEILRNISNQVGFGKGMNFFAYSVQKIKTNGNTVGKKGLIKQENMDGTTYETASLRMALFYEPLCPYSIIIPNQIYPGIQSLGGTHNPYVALDLNPYGKCNTTFEDGGPKFQCRRGDRDDDAYKIHNCVISENSAAKSLAYVNCTVSNRENPNAFKECADSTGLDFTRIESCKNSWEGTILFAAMGVKHRSLVVRPSRHPWVVFNDEYIADDYHRATDDFMGLVCEKLKLMNITGPPQCLLETNN</sequence>
<keyword evidence="6" id="KW-0812">Transmembrane</keyword>
<reference evidence="7 8" key="1">
    <citation type="submission" date="2024-08" db="EMBL/GenBank/DDBJ databases">
        <authorList>
            <person name="Cucini C."/>
            <person name="Frati F."/>
        </authorList>
    </citation>
    <scope>NUCLEOTIDE SEQUENCE [LARGE SCALE GENOMIC DNA]</scope>
</reference>
<dbReference type="PANTHER" id="PTHR13234:SF8">
    <property type="entry name" value="GAMMA-INTERFERON-INDUCIBLE LYSOSOMAL THIOL REDUCTASE"/>
    <property type="match status" value="1"/>
</dbReference>
<accession>A0ABP1PJX0</accession>
<dbReference type="InterPro" id="IPR004911">
    <property type="entry name" value="Interferon-induced_GILT"/>
</dbReference>
<dbReference type="EMBL" id="CAXLJM020000001">
    <property type="protein sequence ID" value="CAL8068428.1"/>
    <property type="molecule type" value="Genomic_DNA"/>
</dbReference>